<dbReference type="EMBL" id="JAHESF010000008">
    <property type="protein sequence ID" value="MBT1697298.1"/>
    <property type="molecule type" value="Genomic_DNA"/>
</dbReference>
<name>A0AAP2GMU1_9BACT</name>
<dbReference type="Gene3D" id="3.40.50.2300">
    <property type="match status" value="1"/>
</dbReference>
<evidence type="ECO:0000256" key="1">
    <source>
        <dbReference type="ARBA" id="ARBA00022553"/>
    </source>
</evidence>
<keyword evidence="1 5" id="KW-0597">Phosphoprotein</keyword>
<dbReference type="InterPro" id="IPR001789">
    <property type="entry name" value="Sig_transdc_resp-reg_receiver"/>
</dbReference>
<gene>
    <name evidence="8" type="ORF">KK083_10450</name>
</gene>
<dbReference type="PRINTS" id="PR00038">
    <property type="entry name" value="HTHLUXR"/>
</dbReference>
<evidence type="ECO:0000256" key="3">
    <source>
        <dbReference type="ARBA" id="ARBA00023125"/>
    </source>
</evidence>
<comment type="caution">
    <text evidence="8">The sequence shown here is derived from an EMBL/GenBank/DDBJ whole genome shotgun (WGS) entry which is preliminary data.</text>
</comment>
<dbReference type="PROSITE" id="PS50110">
    <property type="entry name" value="RESPONSE_REGULATORY"/>
    <property type="match status" value="1"/>
</dbReference>
<dbReference type="CDD" id="cd06170">
    <property type="entry name" value="LuxR_C_like"/>
    <property type="match status" value="1"/>
</dbReference>
<dbReference type="RefSeq" id="WP_254163168.1">
    <property type="nucleotide sequence ID" value="NZ_JAHESF010000008.1"/>
</dbReference>
<dbReference type="SUPFAM" id="SSF46894">
    <property type="entry name" value="C-terminal effector domain of the bipartite response regulators"/>
    <property type="match status" value="1"/>
</dbReference>
<dbReference type="SMART" id="SM00421">
    <property type="entry name" value="HTH_LUXR"/>
    <property type="match status" value="1"/>
</dbReference>
<evidence type="ECO:0000259" key="7">
    <source>
        <dbReference type="PROSITE" id="PS50110"/>
    </source>
</evidence>
<evidence type="ECO:0000256" key="2">
    <source>
        <dbReference type="ARBA" id="ARBA00023015"/>
    </source>
</evidence>
<dbReference type="SUPFAM" id="SSF52172">
    <property type="entry name" value="CheY-like"/>
    <property type="match status" value="1"/>
</dbReference>
<evidence type="ECO:0000313" key="9">
    <source>
        <dbReference type="Proteomes" id="UP001319200"/>
    </source>
</evidence>
<reference evidence="8 9" key="1">
    <citation type="submission" date="2021-05" db="EMBL/GenBank/DDBJ databases">
        <title>A Polyphasic approach of four new species of the genus Ohtaekwangia: Ohtaekwangia histidinii sp. nov., Ohtaekwangia cretensis sp. nov., Ohtaekwangia indiensis sp. nov., Ohtaekwangia reichenbachii sp. nov. from diverse environment.</title>
        <authorList>
            <person name="Octaviana S."/>
        </authorList>
    </citation>
    <scope>NUCLEOTIDE SEQUENCE [LARGE SCALE GENOMIC DNA]</scope>
    <source>
        <strain evidence="8 9">PWU4</strain>
    </source>
</reference>
<dbReference type="SMART" id="SM00448">
    <property type="entry name" value="REC"/>
    <property type="match status" value="1"/>
</dbReference>
<accession>A0AAP2GMU1</accession>
<evidence type="ECO:0000259" key="6">
    <source>
        <dbReference type="PROSITE" id="PS50043"/>
    </source>
</evidence>
<keyword evidence="4" id="KW-0804">Transcription</keyword>
<evidence type="ECO:0000256" key="4">
    <source>
        <dbReference type="ARBA" id="ARBA00023163"/>
    </source>
</evidence>
<dbReference type="CDD" id="cd17535">
    <property type="entry name" value="REC_NarL-like"/>
    <property type="match status" value="1"/>
</dbReference>
<dbReference type="Proteomes" id="UP001319200">
    <property type="component" value="Unassembled WGS sequence"/>
</dbReference>
<evidence type="ECO:0000256" key="5">
    <source>
        <dbReference type="PROSITE-ProRule" id="PRU00169"/>
    </source>
</evidence>
<keyword evidence="2" id="KW-0805">Transcription regulation</keyword>
<dbReference type="PANTHER" id="PTHR43214">
    <property type="entry name" value="TWO-COMPONENT RESPONSE REGULATOR"/>
    <property type="match status" value="1"/>
</dbReference>
<dbReference type="InterPro" id="IPR000792">
    <property type="entry name" value="Tscrpt_reg_LuxR_C"/>
</dbReference>
<dbReference type="PANTHER" id="PTHR43214:SF41">
    <property type="entry name" value="NITRATE_NITRITE RESPONSE REGULATOR PROTEIN NARP"/>
    <property type="match status" value="1"/>
</dbReference>
<dbReference type="Pfam" id="PF00196">
    <property type="entry name" value="GerE"/>
    <property type="match status" value="1"/>
</dbReference>
<keyword evidence="9" id="KW-1185">Reference proteome</keyword>
<dbReference type="AlphaFoldDB" id="A0AAP2GMU1"/>
<proteinExistence type="predicted"/>
<dbReference type="InterPro" id="IPR039420">
    <property type="entry name" value="WalR-like"/>
</dbReference>
<dbReference type="InterPro" id="IPR058245">
    <property type="entry name" value="NreC/VraR/RcsB-like_REC"/>
</dbReference>
<organism evidence="8 9">
    <name type="scientific">Chryseosolibacter histidini</name>
    <dbReference type="NCBI Taxonomy" id="2782349"/>
    <lineage>
        <taxon>Bacteria</taxon>
        <taxon>Pseudomonadati</taxon>
        <taxon>Bacteroidota</taxon>
        <taxon>Cytophagia</taxon>
        <taxon>Cytophagales</taxon>
        <taxon>Chryseotaleaceae</taxon>
        <taxon>Chryseosolibacter</taxon>
    </lineage>
</organism>
<feature type="domain" description="HTH luxR-type" evidence="6">
    <location>
        <begin position="149"/>
        <end position="214"/>
    </location>
</feature>
<dbReference type="InterPro" id="IPR011006">
    <property type="entry name" value="CheY-like_superfamily"/>
</dbReference>
<dbReference type="GO" id="GO:0006355">
    <property type="term" value="P:regulation of DNA-templated transcription"/>
    <property type="evidence" value="ECO:0007669"/>
    <property type="project" value="InterPro"/>
</dbReference>
<feature type="domain" description="Response regulatory" evidence="7">
    <location>
        <begin position="5"/>
        <end position="121"/>
    </location>
</feature>
<feature type="modified residue" description="4-aspartylphosphate" evidence="5">
    <location>
        <position position="56"/>
    </location>
</feature>
<dbReference type="Pfam" id="PF00072">
    <property type="entry name" value="Response_reg"/>
    <property type="match status" value="1"/>
</dbReference>
<dbReference type="InterPro" id="IPR016032">
    <property type="entry name" value="Sig_transdc_resp-reg_C-effctor"/>
</dbReference>
<dbReference type="GO" id="GO:0003677">
    <property type="term" value="F:DNA binding"/>
    <property type="evidence" value="ECO:0007669"/>
    <property type="project" value="UniProtKB-KW"/>
</dbReference>
<dbReference type="GO" id="GO:0000160">
    <property type="term" value="P:phosphorelay signal transduction system"/>
    <property type="evidence" value="ECO:0007669"/>
    <property type="project" value="InterPro"/>
</dbReference>
<protein>
    <submittedName>
        <fullName evidence="8">Response regulator transcription factor</fullName>
    </submittedName>
</protein>
<keyword evidence="3" id="KW-0238">DNA-binding</keyword>
<dbReference type="PROSITE" id="PS50043">
    <property type="entry name" value="HTH_LUXR_2"/>
    <property type="match status" value="1"/>
</dbReference>
<evidence type="ECO:0000313" key="8">
    <source>
        <dbReference type="EMBL" id="MBT1697298.1"/>
    </source>
</evidence>
<sequence>MDKIRILIADDHKIIRVGLRGMLALESNMEVVGEAEDGKEVVAVLQATAADVVLMDIDMGKSSGIEATEKVKGLYPQTHVLALTMHEEETHIIKMLEAGARGYLLKNAGREELVRAIETVFNGDTYFSHSVSGALLKALMHQKNKSVTKTSEDIPLSEREIEVLKLIAQEYSNREIADKLFISIRTVDTHRRNILEKLDIKNTAGLVKYAISKGLI</sequence>